<dbReference type="RefSeq" id="WP_246915803.1">
    <property type="nucleotide sequence ID" value="NZ_CP090145.1"/>
</dbReference>
<evidence type="ECO:0000256" key="1">
    <source>
        <dbReference type="SAM" id="SignalP"/>
    </source>
</evidence>
<name>A0ABY4HK50_9FLAO</name>
<evidence type="ECO:0000313" key="2">
    <source>
        <dbReference type="EMBL" id="UOX33063.1"/>
    </source>
</evidence>
<proteinExistence type="predicted"/>
<reference evidence="2" key="1">
    <citation type="submission" date="2021-12" db="EMBL/GenBank/DDBJ databases">
        <authorList>
            <person name="Cha I.-T."/>
            <person name="Lee K.-E."/>
            <person name="Park S.-J."/>
        </authorList>
    </citation>
    <scope>NUCLEOTIDE SEQUENCE</scope>
    <source>
        <strain evidence="2">YSM-43</strain>
    </source>
</reference>
<gene>
    <name evidence="2" type="ORF">LXD69_13575</name>
</gene>
<evidence type="ECO:0008006" key="4">
    <source>
        <dbReference type="Google" id="ProtNLM"/>
    </source>
</evidence>
<reference evidence="2" key="2">
    <citation type="submission" date="2022-04" db="EMBL/GenBank/DDBJ databases">
        <title>Complete Genome Sequence of Flavobacterium sediminilitoris YSM-43, Isolated from a Tidal Sediment.</title>
        <authorList>
            <person name="Lee P.A."/>
        </authorList>
    </citation>
    <scope>NUCLEOTIDE SEQUENCE</scope>
    <source>
        <strain evidence="2">YSM-43</strain>
    </source>
</reference>
<protein>
    <recommendedName>
        <fullName evidence="4">YD repeat-containing protein</fullName>
    </recommendedName>
</protein>
<feature type="chain" id="PRO_5046721599" description="YD repeat-containing protein" evidence="1">
    <location>
        <begin position="20"/>
        <end position="340"/>
    </location>
</feature>
<feature type="signal peptide" evidence="1">
    <location>
        <begin position="1"/>
        <end position="19"/>
    </location>
</feature>
<accession>A0ABY4HK50</accession>
<keyword evidence="1" id="KW-0732">Signal</keyword>
<keyword evidence="3" id="KW-1185">Reference proteome</keyword>
<organism evidence="2 3">
    <name type="scientific">Flavobacterium sediminilitoris</name>
    <dbReference type="NCBI Taxonomy" id="2024526"/>
    <lineage>
        <taxon>Bacteria</taxon>
        <taxon>Pseudomonadati</taxon>
        <taxon>Bacteroidota</taxon>
        <taxon>Flavobacteriia</taxon>
        <taxon>Flavobacteriales</taxon>
        <taxon>Flavobacteriaceae</taxon>
        <taxon>Flavobacterium</taxon>
    </lineage>
</organism>
<evidence type="ECO:0000313" key="3">
    <source>
        <dbReference type="Proteomes" id="UP000830454"/>
    </source>
</evidence>
<sequence length="340" mass="41388">MLKSNLTLIFILFHFFLFSQSKVNPTELTFEKKNIPEKIKKITQYKSDTIINIREFDSVKNLVFSYSNEYVGENWNNKYLTTIRANIFEKNNKISKKYYLHSNVGINIDYYEYDKNGFNKKIYTKNNNFEDDEKLTNTNPYSYIFKIESINDLINNDEIIRIEELADKYLEFEKEYDSIGNLIKEMSFNSLNQKEWTEHSFYDDDNNLIYSVSEESQNTFNFLYSYNKNKLSQSVRISQDKIKMLKKVDYIMLYKYDKKGRLIKEMIIRDGKVDYKYDYKYGKDDYIKKIITYLYNSQKPSIIQEFYYNEKGSIIKEKIKYYRSNEKIVNKYFYKYEFYK</sequence>
<dbReference type="EMBL" id="CP090145">
    <property type="protein sequence ID" value="UOX33063.1"/>
    <property type="molecule type" value="Genomic_DNA"/>
</dbReference>
<dbReference type="Proteomes" id="UP000830454">
    <property type="component" value="Chromosome"/>
</dbReference>